<keyword evidence="2 7" id="KW-0132">Cell division</keyword>
<feature type="binding site" evidence="7">
    <location>
        <position position="482"/>
    </location>
    <ligand>
        <name>meso-2,6-diaminopimelate</name>
        <dbReference type="ChEBI" id="CHEBI:57791"/>
    </ligand>
</feature>
<dbReference type="InterPro" id="IPR036615">
    <property type="entry name" value="Mur_ligase_C_dom_sf"/>
</dbReference>
<dbReference type="SUPFAM" id="SSF53623">
    <property type="entry name" value="MurD-like peptide ligases, catalytic domain"/>
    <property type="match status" value="1"/>
</dbReference>
<feature type="domain" description="Mur ligase central" evidence="11">
    <location>
        <begin position="134"/>
        <end position="335"/>
    </location>
</feature>
<protein>
    <recommendedName>
        <fullName evidence="7">UDP-N-acetylmuramoyl-L-alanyl-D-glutamate--2,6-diaminopimelate ligase</fullName>
        <ecNumber evidence="7">6.3.2.13</ecNumber>
    </recommendedName>
    <alternativeName>
        <fullName evidence="7">Meso-A2pm-adding enzyme</fullName>
    </alternativeName>
    <alternativeName>
        <fullName evidence="7">Meso-diaminopimelate-adding enzyme</fullName>
    </alternativeName>
    <alternativeName>
        <fullName evidence="7">UDP-MurNAc-L-Ala-D-Glu:meso-diaminopimelate ligase</fullName>
    </alternativeName>
    <alternativeName>
        <fullName evidence="7">UDP-MurNAc-tripeptide synthetase</fullName>
    </alternativeName>
    <alternativeName>
        <fullName evidence="7">UDP-N-acetylmuramyl-tripeptide synthetase</fullName>
    </alternativeName>
</protein>
<keyword evidence="7" id="KW-0460">Magnesium</keyword>
<dbReference type="InterPro" id="IPR013221">
    <property type="entry name" value="Mur_ligase_cen"/>
</dbReference>
<evidence type="ECO:0000313" key="12">
    <source>
        <dbReference type="EMBL" id="MBB6626346.1"/>
    </source>
</evidence>
<comment type="catalytic activity">
    <reaction evidence="7">
        <text>UDP-N-acetyl-alpha-D-muramoyl-L-alanyl-D-glutamate + meso-2,6-diaminopimelate + ATP = UDP-N-acetyl-alpha-D-muramoyl-L-alanyl-gamma-D-glutamyl-meso-2,6-diaminopimelate + ADP + phosphate + H(+)</text>
        <dbReference type="Rhea" id="RHEA:23676"/>
        <dbReference type="ChEBI" id="CHEBI:15378"/>
        <dbReference type="ChEBI" id="CHEBI:30616"/>
        <dbReference type="ChEBI" id="CHEBI:43474"/>
        <dbReference type="ChEBI" id="CHEBI:57791"/>
        <dbReference type="ChEBI" id="CHEBI:83900"/>
        <dbReference type="ChEBI" id="CHEBI:83905"/>
        <dbReference type="ChEBI" id="CHEBI:456216"/>
        <dbReference type="EC" id="6.3.2.13"/>
    </reaction>
</comment>
<dbReference type="PANTHER" id="PTHR23135:SF4">
    <property type="entry name" value="UDP-N-ACETYLMURAMOYL-L-ALANYL-D-GLUTAMATE--2,6-DIAMINOPIMELATE LIGASE MURE HOMOLOG, CHLOROPLASTIC"/>
    <property type="match status" value="1"/>
</dbReference>
<dbReference type="InterPro" id="IPR035911">
    <property type="entry name" value="MurE/MurF_N"/>
</dbReference>
<dbReference type="NCBIfam" id="NF001126">
    <property type="entry name" value="PRK00139.1-4"/>
    <property type="match status" value="1"/>
</dbReference>
<dbReference type="SUPFAM" id="SSF63418">
    <property type="entry name" value="MurE/MurF N-terminal domain"/>
    <property type="match status" value="1"/>
</dbReference>
<feature type="binding site" evidence="7">
    <location>
        <begin position="136"/>
        <end position="142"/>
    </location>
    <ligand>
        <name>ATP</name>
        <dbReference type="ChEBI" id="CHEBI:30616"/>
    </ligand>
</feature>
<feature type="domain" description="Mur ligase N-terminal catalytic" evidence="9">
    <location>
        <begin position="46"/>
        <end position="122"/>
    </location>
</feature>
<dbReference type="GO" id="GO:0005524">
    <property type="term" value="F:ATP binding"/>
    <property type="evidence" value="ECO:0007669"/>
    <property type="project" value="UniProtKB-UniRule"/>
</dbReference>
<dbReference type="PANTHER" id="PTHR23135">
    <property type="entry name" value="MUR LIGASE FAMILY MEMBER"/>
    <property type="match status" value="1"/>
</dbReference>
<comment type="function">
    <text evidence="7">Catalyzes the addition of meso-diaminopimelic acid to the nucleotide precursor UDP-N-acetylmuramoyl-L-alanyl-D-glutamate (UMAG) in the biosynthesis of bacterial cell-wall peptidoglycan.</text>
</comment>
<dbReference type="EC" id="6.3.2.13" evidence="7"/>
<dbReference type="Gene3D" id="3.90.190.20">
    <property type="entry name" value="Mur ligase, C-terminal domain"/>
    <property type="match status" value="1"/>
</dbReference>
<feature type="binding site" evidence="7">
    <location>
        <position position="406"/>
    </location>
    <ligand>
        <name>meso-2,6-diaminopimelate</name>
        <dbReference type="ChEBI" id="CHEBI:57791"/>
    </ligand>
</feature>
<comment type="PTM">
    <text evidence="7">Carboxylation is probably crucial for Mg(2+) binding and, consequently, for the gamma-phosphate positioning of ATP.</text>
</comment>
<comment type="cofactor">
    <cofactor evidence="7">
        <name>Mg(2+)</name>
        <dbReference type="ChEBI" id="CHEBI:18420"/>
    </cofactor>
</comment>
<gene>
    <name evidence="7" type="primary">murE</name>
    <name evidence="12" type="ORF">H5V45_03330</name>
</gene>
<dbReference type="SUPFAM" id="SSF53244">
    <property type="entry name" value="MurD-like peptide ligases, peptide-binding domain"/>
    <property type="match status" value="1"/>
</dbReference>
<dbReference type="GO" id="GO:0051301">
    <property type="term" value="P:cell division"/>
    <property type="evidence" value="ECO:0007669"/>
    <property type="project" value="UniProtKB-KW"/>
</dbReference>
<feature type="modified residue" description="N6-carboxylysine" evidence="7">
    <location>
        <position position="245"/>
    </location>
</feature>
<dbReference type="InterPro" id="IPR004101">
    <property type="entry name" value="Mur_ligase_C"/>
</dbReference>
<reference evidence="12 13" key="1">
    <citation type="submission" date="2020-08" db="EMBL/GenBank/DDBJ databases">
        <authorList>
            <person name="Seo M.-J."/>
        </authorList>
    </citation>
    <scope>NUCLEOTIDE SEQUENCE [LARGE SCALE GENOMIC DNA]</scope>
    <source>
        <strain evidence="12 13">KIGAM211</strain>
    </source>
</reference>
<accession>A0A7X0RDN1</accession>
<dbReference type="NCBIfam" id="TIGR01085">
    <property type="entry name" value="murE"/>
    <property type="match status" value="1"/>
</dbReference>
<dbReference type="EMBL" id="JACKXE010000001">
    <property type="protein sequence ID" value="MBB6626346.1"/>
    <property type="molecule type" value="Genomic_DNA"/>
</dbReference>
<evidence type="ECO:0000313" key="13">
    <source>
        <dbReference type="Proteomes" id="UP000523955"/>
    </source>
</evidence>
<feature type="binding site" evidence="7">
    <location>
        <position position="213"/>
    </location>
    <ligand>
        <name>UDP-N-acetyl-alpha-D-muramoyl-L-alanyl-D-glutamate</name>
        <dbReference type="ChEBI" id="CHEBI:83900"/>
    </ligand>
</feature>
<comment type="subcellular location">
    <subcellularLocation>
        <location evidence="7 8">Cytoplasm</location>
    </subcellularLocation>
</comment>
<keyword evidence="7" id="KW-0963">Cytoplasm</keyword>
<evidence type="ECO:0000256" key="4">
    <source>
        <dbReference type="ARBA" id="ARBA00022984"/>
    </source>
</evidence>
<keyword evidence="3 7" id="KW-0133">Cell shape</keyword>
<keyword evidence="7 12" id="KW-0436">Ligase</keyword>
<evidence type="ECO:0000256" key="5">
    <source>
        <dbReference type="ARBA" id="ARBA00023306"/>
    </source>
</evidence>
<feature type="binding site" evidence="7">
    <location>
        <begin position="178"/>
        <end position="179"/>
    </location>
    <ligand>
        <name>UDP-N-acetyl-alpha-D-muramoyl-L-alanyl-D-glutamate</name>
        <dbReference type="ChEBI" id="CHEBI:83900"/>
    </ligand>
</feature>
<dbReference type="RefSeq" id="WP_185251633.1">
    <property type="nucleotide sequence ID" value="NZ_JACKXE010000001.1"/>
</dbReference>
<name>A0A7X0RDN1_9ACTN</name>
<dbReference type="Pfam" id="PF01225">
    <property type="entry name" value="Mur_ligase"/>
    <property type="match status" value="1"/>
</dbReference>
<evidence type="ECO:0000256" key="8">
    <source>
        <dbReference type="RuleBase" id="RU004135"/>
    </source>
</evidence>
<evidence type="ECO:0000259" key="9">
    <source>
        <dbReference type="Pfam" id="PF01225"/>
    </source>
</evidence>
<evidence type="ECO:0000256" key="7">
    <source>
        <dbReference type="HAMAP-Rule" id="MF_00208"/>
    </source>
</evidence>
<keyword evidence="13" id="KW-1185">Reference proteome</keyword>
<dbReference type="GO" id="GO:0009252">
    <property type="term" value="P:peptidoglycan biosynthetic process"/>
    <property type="evidence" value="ECO:0007669"/>
    <property type="project" value="UniProtKB-UniRule"/>
</dbReference>
<dbReference type="InterPro" id="IPR005761">
    <property type="entry name" value="UDP-N-AcMur-Glu-dNH2Pim_ligase"/>
</dbReference>
<dbReference type="HAMAP" id="MF_00208">
    <property type="entry name" value="MurE"/>
    <property type="match status" value="1"/>
</dbReference>
<dbReference type="Pfam" id="PF02875">
    <property type="entry name" value="Mur_ligase_C"/>
    <property type="match status" value="1"/>
</dbReference>
<evidence type="ECO:0000256" key="1">
    <source>
        <dbReference type="ARBA" id="ARBA00005898"/>
    </source>
</evidence>
<sequence length="511" mass="52921">MVSDENLLSARPRRPVATPLADLAAWLEGEDADTTTSGDLAAAPDVTGLSLSSQRILPGDVYAALPGTRVHGIEYAATAVGAGAVAILTDPDGAAAVDAPGVPLLVVARPRAVLGRLAARVYGNPATALRMIGVTGTQGKTTTTRLAEGGLQQAGIPAAVIGTVGTRVAGTDLRTTLTTPEAPDLHGLFAMMRERRVAVCAMEVSSHALVMGRVDGVVFDVAVFLNLGRDHLDFHADVEDYYRAKASLFTPERARLGLVNVDDEHGRRLAAEATIPIRTFSLTGRDAHWQAVDVELEAGGSRFTVLGPDGIAVDAAVPLPGDFNVGNALAAIAACAEVGVDTARVADGIAAAGGVPGRLERVDAGQDFVVVVDYAHKPDAVEAALRTLRPLTDGAVIVVIGAGGDRDPGKRPIMGEIASRLADVLVVTDDNPRTEDPAAIRAAVLAGATGGRAEVLEIGDRRAAIREAVRRARPGDIVVVAGKGHETGQTVAGVVHPFDDREVVRAELRSR</sequence>
<dbReference type="Gene3D" id="3.40.1390.10">
    <property type="entry name" value="MurE/MurF, N-terminal domain"/>
    <property type="match status" value="1"/>
</dbReference>
<comment type="similarity">
    <text evidence="1 7">Belongs to the MurCDEF family. MurE subfamily.</text>
</comment>
<feature type="binding site" evidence="7">
    <location>
        <position position="51"/>
    </location>
    <ligand>
        <name>UDP-N-acetyl-alpha-D-muramoyl-L-alanyl-D-glutamate</name>
        <dbReference type="ChEBI" id="CHEBI:83900"/>
    </ligand>
</feature>
<dbReference type="InterPro" id="IPR000713">
    <property type="entry name" value="Mur_ligase_N"/>
</dbReference>
<dbReference type="Gene3D" id="3.40.1190.10">
    <property type="entry name" value="Mur-like, catalytic domain"/>
    <property type="match status" value="1"/>
</dbReference>
<comment type="pathway">
    <text evidence="7 8">Cell wall biogenesis; peptidoglycan biosynthesis.</text>
</comment>
<comment type="caution">
    <text evidence="7">Lacks conserved residue(s) required for the propagation of feature annotation.</text>
</comment>
<dbReference type="Pfam" id="PF08245">
    <property type="entry name" value="Mur_ligase_M"/>
    <property type="match status" value="1"/>
</dbReference>
<dbReference type="Proteomes" id="UP000523955">
    <property type="component" value="Unassembled WGS sequence"/>
</dbReference>
<dbReference type="GO" id="GO:0008360">
    <property type="term" value="P:regulation of cell shape"/>
    <property type="evidence" value="ECO:0007669"/>
    <property type="project" value="UniProtKB-KW"/>
</dbReference>
<feature type="binding site" evidence="7">
    <location>
        <position position="53"/>
    </location>
    <ligand>
        <name>UDP-N-acetyl-alpha-D-muramoyl-L-alanyl-D-glutamate</name>
        <dbReference type="ChEBI" id="CHEBI:83900"/>
    </ligand>
</feature>
<dbReference type="AlphaFoldDB" id="A0A7X0RDN1"/>
<keyword evidence="4 7" id="KW-0573">Peptidoglycan synthesis</keyword>
<dbReference type="NCBIfam" id="NF001124">
    <property type="entry name" value="PRK00139.1-2"/>
    <property type="match status" value="1"/>
</dbReference>
<keyword evidence="7" id="KW-0067">ATP-binding</keyword>
<feature type="short sequence motif" description="Meso-diaminopimelate recognition motif" evidence="7">
    <location>
        <begin position="430"/>
        <end position="433"/>
    </location>
</feature>
<evidence type="ECO:0000259" key="11">
    <source>
        <dbReference type="Pfam" id="PF08245"/>
    </source>
</evidence>
<feature type="domain" description="Mur ligase C-terminal" evidence="10">
    <location>
        <begin position="357"/>
        <end position="484"/>
    </location>
</feature>
<dbReference type="GO" id="GO:0071555">
    <property type="term" value="P:cell wall organization"/>
    <property type="evidence" value="ECO:0007669"/>
    <property type="project" value="UniProtKB-KW"/>
</dbReference>
<dbReference type="GO" id="GO:0005737">
    <property type="term" value="C:cytoplasm"/>
    <property type="evidence" value="ECO:0007669"/>
    <property type="project" value="UniProtKB-SubCell"/>
</dbReference>
<keyword evidence="7" id="KW-0547">Nucleotide-binding</keyword>
<feature type="binding site" evidence="7">
    <location>
        <position position="486"/>
    </location>
    <ligand>
        <name>meso-2,6-diaminopimelate</name>
        <dbReference type="ChEBI" id="CHEBI:57791"/>
    </ligand>
</feature>
<proteinExistence type="inferred from homology"/>
<evidence type="ECO:0000259" key="10">
    <source>
        <dbReference type="Pfam" id="PF02875"/>
    </source>
</evidence>
<evidence type="ECO:0000256" key="3">
    <source>
        <dbReference type="ARBA" id="ARBA00022960"/>
    </source>
</evidence>
<dbReference type="UniPathway" id="UPA00219"/>
<keyword evidence="6 7" id="KW-0961">Cell wall biogenesis/degradation</keyword>
<organism evidence="12 13">
    <name type="scientific">Nocardioides luti</name>
    <dbReference type="NCBI Taxonomy" id="2761101"/>
    <lineage>
        <taxon>Bacteria</taxon>
        <taxon>Bacillati</taxon>
        <taxon>Actinomycetota</taxon>
        <taxon>Actinomycetes</taxon>
        <taxon>Propionibacteriales</taxon>
        <taxon>Nocardioidaceae</taxon>
        <taxon>Nocardioides</taxon>
    </lineage>
</organism>
<dbReference type="GO" id="GO:0000287">
    <property type="term" value="F:magnesium ion binding"/>
    <property type="evidence" value="ECO:0007669"/>
    <property type="project" value="UniProtKB-UniRule"/>
</dbReference>
<dbReference type="InterPro" id="IPR036565">
    <property type="entry name" value="Mur-like_cat_sf"/>
</dbReference>
<keyword evidence="5 7" id="KW-0131">Cell cycle</keyword>
<evidence type="ECO:0000256" key="6">
    <source>
        <dbReference type="ARBA" id="ARBA00023316"/>
    </source>
</evidence>
<feature type="binding site" evidence="7">
    <location>
        <position position="205"/>
    </location>
    <ligand>
        <name>UDP-N-acetyl-alpha-D-muramoyl-L-alanyl-D-glutamate</name>
        <dbReference type="ChEBI" id="CHEBI:83900"/>
    </ligand>
</feature>
<feature type="binding site" evidence="7">
    <location>
        <begin position="430"/>
        <end position="433"/>
    </location>
    <ligand>
        <name>meso-2,6-diaminopimelate</name>
        <dbReference type="ChEBI" id="CHEBI:57791"/>
    </ligand>
</feature>
<evidence type="ECO:0000256" key="2">
    <source>
        <dbReference type="ARBA" id="ARBA00022618"/>
    </source>
</evidence>
<dbReference type="GO" id="GO:0008765">
    <property type="term" value="F:UDP-N-acetylmuramoylalanyl-D-glutamate-2,6-diaminopimelate ligase activity"/>
    <property type="evidence" value="ECO:0007669"/>
    <property type="project" value="UniProtKB-UniRule"/>
</dbReference>
<comment type="caution">
    <text evidence="12">The sequence shown here is derived from an EMBL/GenBank/DDBJ whole genome shotgun (WGS) entry which is preliminary data.</text>
</comment>